<evidence type="ECO:0000256" key="1">
    <source>
        <dbReference type="ARBA" id="ARBA00023016"/>
    </source>
</evidence>
<dbReference type="InParanoid" id="D8M775"/>
<proteinExistence type="inferred from homology"/>
<dbReference type="AlphaFoldDB" id="D8M775"/>
<dbReference type="InterPro" id="IPR031107">
    <property type="entry name" value="Small_HSP"/>
</dbReference>
<dbReference type="Pfam" id="PF00011">
    <property type="entry name" value="HSP20"/>
    <property type="match status" value="1"/>
</dbReference>
<keyword evidence="6" id="KW-1185">Reference proteome</keyword>
<gene>
    <name evidence="5" type="ORF">GSBLH_T00003723001</name>
</gene>
<dbReference type="OrthoDB" id="1431247at2759"/>
<dbReference type="Gene3D" id="2.60.40.790">
    <property type="match status" value="1"/>
</dbReference>
<evidence type="ECO:0000313" key="6">
    <source>
        <dbReference type="Proteomes" id="UP000008312"/>
    </source>
</evidence>
<dbReference type="Proteomes" id="UP000008312">
    <property type="component" value="Unassembled WGS sequence"/>
</dbReference>
<protein>
    <recommendedName>
        <fullName evidence="4">SHSP domain-containing protein</fullName>
    </recommendedName>
</protein>
<dbReference type="GeneID" id="24920792"/>
<feature type="domain" description="SHSP" evidence="4">
    <location>
        <begin position="32"/>
        <end position="143"/>
    </location>
</feature>
<dbReference type="CDD" id="cd06464">
    <property type="entry name" value="ACD_sHsps-like"/>
    <property type="match status" value="1"/>
</dbReference>
<comment type="similarity">
    <text evidence="2 3">Belongs to the small heat shock protein (HSP20) family.</text>
</comment>
<name>D8M775_BLAHO</name>
<dbReference type="SUPFAM" id="SSF49764">
    <property type="entry name" value="HSP20-like chaperones"/>
    <property type="match status" value="1"/>
</dbReference>
<keyword evidence="1" id="KW-0346">Stress response</keyword>
<organism evidence="5">
    <name type="scientific">Blastocystis hominis</name>
    <dbReference type="NCBI Taxonomy" id="12968"/>
    <lineage>
        <taxon>Eukaryota</taxon>
        <taxon>Sar</taxon>
        <taxon>Stramenopiles</taxon>
        <taxon>Bigyra</taxon>
        <taxon>Opalozoa</taxon>
        <taxon>Opalinata</taxon>
        <taxon>Blastocystidae</taxon>
        <taxon>Blastocystis</taxon>
    </lineage>
</organism>
<evidence type="ECO:0000313" key="5">
    <source>
        <dbReference type="EMBL" id="CBK23914.2"/>
    </source>
</evidence>
<dbReference type="InterPro" id="IPR008978">
    <property type="entry name" value="HSP20-like_chaperone"/>
</dbReference>
<reference evidence="5" key="1">
    <citation type="submission" date="2010-02" db="EMBL/GenBank/DDBJ databases">
        <title>Sequencing and annotation of the Blastocystis hominis genome.</title>
        <authorList>
            <person name="Wincker P."/>
        </authorList>
    </citation>
    <scope>NUCLEOTIDE SEQUENCE</scope>
    <source>
        <strain evidence="5">Singapore isolate B</strain>
    </source>
</reference>
<evidence type="ECO:0000256" key="3">
    <source>
        <dbReference type="RuleBase" id="RU003616"/>
    </source>
</evidence>
<evidence type="ECO:0000259" key="4">
    <source>
        <dbReference type="PROSITE" id="PS01031"/>
    </source>
</evidence>
<sequence>MSLLNFAKNSFFDEDDYSLHAVATAKIAQQRKGDDQFSVDLDMIETPDYYVIIADIPGVSKERCRVNVCDDYVLIEGKRKRKVITNDDTYLIAERRNGEFKKSIQLPIDSDPQLMTAKIEDGLLVLTIPRTKNSNGIKSVSIE</sequence>
<accession>D8M775</accession>
<dbReference type="EMBL" id="FN668672">
    <property type="protein sequence ID" value="CBK23914.2"/>
    <property type="molecule type" value="Genomic_DNA"/>
</dbReference>
<dbReference type="PANTHER" id="PTHR11527">
    <property type="entry name" value="HEAT-SHOCK PROTEIN 20 FAMILY MEMBER"/>
    <property type="match status" value="1"/>
</dbReference>
<dbReference type="InterPro" id="IPR002068">
    <property type="entry name" value="A-crystallin/Hsp20_dom"/>
</dbReference>
<dbReference type="PROSITE" id="PS01031">
    <property type="entry name" value="SHSP"/>
    <property type="match status" value="1"/>
</dbReference>
<evidence type="ECO:0000256" key="2">
    <source>
        <dbReference type="PROSITE-ProRule" id="PRU00285"/>
    </source>
</evidence>
<dbReference type="RefSeq" id="XP_012897962.1">
    <property type="nucleotide sequence ID" value="XM_013042508.1"/>
</dbReference>